<dbReference type="EMBL" id="JALDYZ010000001">
    <property type="protein sequence ID" value="MDI7920762.1"/>
    <property type="molecule type" value="Genomic_DNA"/>
</dbReference>
<sequence>MSDLTPSSFIELIGPSETVDVYFRKSPFAHERSPIKVFAGESVAEIIEQCSAVGGVDADRYRLHLTINGHAIQREYYHRARVKAGATVNAFAVPAKNGMRSILGLVVAVASLFFAGPLAAQLGLIACTTAFKVGALELLAIRNKLLRGHFRRWVEE</sequence>
<keyword evidence="3" id="KW-1185">Reference proteome</keyword>
<proteinExistence type="predicted"/>
<organism evidence="2 3">
    <name type="scientific">Ferirhizobium litorale</name>
    <dbReference type="NCBI Taxonomy" id="2927786"/>
    <lineage>
        <taxon>Bacteria</taxon>
        <taxon>Pseudomonadati</taxon>
        <taxon>Pseudomonadota</taxon>
        <taxon>Alphaproteobacteria</taxon>
        <taxon>Hyphomicrobiales</taxon>
        <taxon>Rhizobiaceae</taxon>
        <taxon>Ferirhizobium</taxon>
    </lineage>
</organism>
<keyword evidence="1" id="KW-0812">Transmembrane</keyword>
<evidence type="ECO:0000256" key="1">
    <source>
        <dbReference type="SAM" id="Phobius"/>
    </source>
</evidence>
<gene>
    <name evidence="2" type="ORF">MRS75_01545</name>
</gene>
<feature type="transmembrane region" description="Helical" evidence="1">
    <location>
        <begin position="98"/>
        <end position="116"/>
    </location>
</feature>
<dbReference type="RefSeq" id="WP_311784928.1">
    <property type="nucleotide sequence ID" value="NZ_JALDYY010000001.1"/>
</dbReference>
<name>A0AAE3Q7T1_9HYPH</name>
<dbReference type="Proteomes" id="UP001161580">
    <property type="component" value="Unassembled WGS sequence"/>
</dbReference>
<reference evidence="2" key="1">
    <citation type="submission" date="2022-03" db="EMBL/GenBank/DDBJ databases">
        <title>Fererhizobium litorale gen. nov., sp. nov., isolated from sandy sediments of the Sea of Japan seashore.</title>
        <authorList>
            <person name="Romanenko L."/>
            <person name="Kurilenko V."/>
            <person name="Otstavnykh N."/>
            <person name="Svetashev V."/>
            <person name="Tekutyeva L."/>
            <person name="Isaeva M."/>
            <person name="Mikhailov V."/>
        </authorList>
    </citation>
    <scope>NUCLEOTIDE SEQUENCE</scope>
    <source>
        <strain evidence="2">KMM 9576</strain>
    </source>
</reference>
<keyword evidence="1" id="KW-0472">Membrane</keyword>
<comment type="caution">
    <text evidence="2">The sequence shown here is derived from an EMBL/GenBank/DDBJ whole genome shotgun (WGS) entry which is preliminary data.</text>
</comment>
<evidence type="ECO:0000313" key="3">
    <source>
        <dbReference type="Proteomes" id="UP001161580"/>
    </source>
</evidence>
<protein>
    <submittedName>
        <fullName evidence="2">Uncharacterized protein</fullName>
    </submittedName>
</protein>
<accession>A0AAE3Q7T1</accession>
<keyword evidence="1" id="KW-1133">Transmembrane helix</keyword>
<evidence type="ECO:0000313" key="2">
    <source>
        <dbReference type="EMBL" id="MDI7920762.1"/>
    </source>
</evidence>
<dbReference type="AlphaFoldDB" id="A0AAE3Q7T1"/>